<evidence type="ECO:0000313" key="6">
    <source>
        <dbReference type="EMBL" id="MBB6670463.1"/>
    </source>
</evidence>
<evidence type="ECO:0000259" key="5">
    <source>
        <dbReference type="PROSITE" id="PS50937"/>
    </source>
</evidence>
<feature type="domain" description="HTH merR-type" evidence="5">
    <location>
        <begin position="4"/>
        <end position="73"/>
    </location>
</feature>
<protein>
    <submittedName>
        <fullName evidence="6">MerR family transcriptional regulator</fullName>
    </submittedName>
</protein>
<dbReference type="GO" id="GO:0003677">
    <property type="term" value="F:DNA binding"/>
    <property type="evidence" value="ECO:0007669"/>
    <property type="project" value="UniProtKB-KW"/>
</dbReference>
<dbReference type="Gene3D" id="1.10.1660.10">
    <property type="match status" value="1"/>
</dbReference>
<sequence length="246" mass="28115">MSGNWKVGELAKRTGTTVRTLHHYDRIGLLSPSRTTESGHRLYTDADVVKLHHILSLKQLGFALEEVKAMIQDPSFRPEEMLELQLSRLNEQIGILAELKVRVQHILDRLHSNQPIPGERFMLVMQMMRMMQSPHFSKGLADELERRSKRIGPEKLEEIHAEWQTLISEFRSCLIEGKPPDDPEVAELARRWKANMDAYAPADASFVQAAERYYGENPEDAAAHGMDSGLYTYIKAAVSLIEARYF</sequence>
<keyword evidence="1" id="KW-0805">Transcription regulation</keyword>
<keyword evidence="7" id="KW-1185">Reference proteome</keyword>
<proteinExistence type="predicted"/>
<evidence type="ECO:0000256" key="3">
    <source>
        <dbReference type="ARBA" id="ARBA00023159"/>
    </source>
</evidence>
<dbReference type="InterPro" id="IPR012925">
    <property type="entry name" value="TipAS_dom"/>
</dbReference>
<dbReference type="InterPro" id="IPR000551">
    <property type="entry name" value="MerR-type_HTH_dom"/>
</dbReference>
<keyword evidence="3" id="KW-0010">Activator</keyword>
<dbReference type="RefSeq" id="WP_185141886.1">
    <property type="nucleotide sequence ID" value="NZ_JACJVP010000007.1"/>
</dbReference>
<dbReference type="Pfam" id="PF07739">
    <property type="entry name" value="TipAS"/>
    <property type="match status" value="1"/>
</dbReference>
<keyword evidence="2" id="KW-0238">DNA-binding</keyword>
<comment type="caution">
    <text evidence="6">The sequence shown here is derived from an EMBL/GenBank/DDBJ whole genome shotgun (WGS) entry which is preliminary data.</text>
</comment>
<dbReference type="SUPFAM" id="SSF46955">
    <property type="entry name" value="Putative DNA-binding domain"/>
    <property type="match status" value="1"/>
</dbReference>
<accession>A0A7X0VEP3</accession>
<dbReference type="Gene3D" id="1.10.490.50">
    <property type="entry name" value="Antibiotic binding domain of TipA-like multidrug resistance regulators"/>
    <property type="match status" value="1"/>
</dbReference>
<dbReference type="GO" id="GO:0003700">
    <property type="term" value="F:DNA-binding transcription factor activity"/>
    <property type="evidence" value="ECO:0007669"/>
    <property type="project" value="InterPro"/>
</dbReference>
<dbReference type="PANTHER" id="PTHR30204:SF90">
    <property type="entry name" value="HTH-TYPE TRANSCRIPTIONAL ACTIVATOR MTA"/>
    <property type="match status" value="1"/>
</dbReference>
<dbReference type="EMBL" id="JACJVP010000007">
    <property type="protein sequence ID" value="MBB6670463.1"/>
    <property type="molecule type" value="Genomic_DNA"/>
</dbReference>
<evidence type="ECO:0000256" key="2">
    <source>
        <dbReference type="ARBA" id="ARBA00023125"/>
    </source>
</evidence>
<dbReference type="Proteomes" id="UP000547209">
    <property type="component" value="Unassembled WGS sequence"/>
</dbReference>
<gene>
    <name evidence="6" type="ORF">H7C19_07155</name>
</gene>
<dbReference type="InterPro" id="IPR047057">
    <property type="entry name" value="MerR_fam"/>
</dbReference>
<dbReference type="PANTHER" id="PTHR30204">
    <property type="entry name" value="REDOX-CYCLING DRUG-SENSING TRANSCRIPTIONAL ACTIVATOR SOXR"/>
    <property type="match status" value="1"/>
</dbReference>
<evidence type="ECO:0000256" key="1">
    <source>
        <dbReference type="ARBA" id="ARBA00023015"/>
    </source>
</evidence>
<dbReference type="Pfam" id="PF13411">
    <property type="entry name" value="MerR_1"/>
    <property type="match status" value="1"/>
</dbReference>
<evidence type="ECO:0000313" key="7">
    <source>
        <dbReference type="Proteomes" id="UP000547209"/>
    </source>
</evidence>
<dbReference type="AlphaFoldDB" id="A0A7X0VEP3"/>
<reference evidence="6 7" key="1">
    <citation type="submission" date="2020-08" db="EMBL/GenBank/DDBJ databases">
        <title>Cohnella phylogeny.</title>
        <authorList>
            <person name="Dunlap C."/>
        </authorList>
    </citation>
    <scope>NUCLEOTIDE SEQUENCE [LARGE SCALE GENOMIC DNA]</scope>
    <source>
        <strain evidence="6 7">DSM 28246</strain>
    </source>
</reference>
<keyword evidence="4" id="KW-0804">Transcription</keyword>
<dbReference type="PRINTS" id="PR00040">
    <property type="entry name" value="HTHMERR"/>
</dbReference>
<dbReference type="PROSITE" id="PS50937">
    <property type="entry name" value="HTH_MERR_2"/>
    <property type="match status" value="1"/>
</dbReference>
<dbReference type="CDD" id="cd01106">
    <property type="entry name" value="HTH_TipAL-Mta"/>
    <property type="match status" value="1"/>
</dbReference>
<evidence type="ECO:0000256" key="4">
    <source>
        <dbReference type="ARBA" id="ARBA00023163"/>
    </source>
</evidence>
<dbReference type="InterPro" id="IPR009061">
    <property type="entry name" value="DNA-bd_dom_put_sf"/>
</dbReference>
<organism evidence="6 7">
    <name type="scientific">Cohnella nanjingensis</name>
    <dbReference type="NCBI Taxonomy" id="1387779"/>
    <lineage>
        <taxon>Bacteria</taxon>
        <taxon>Bacillati</taxon>
        <taxon>Bacillota</taxon>
        <taxon>Bacilli</taxon>
        <taxon>Bacillales</taxon>
        <taxon>Paenibacillaceae</taxon>
        <taxon>Cohnella</taxon>
    </lineage>
</organism>
<dbReference type="InterPro" id="IPR036244">
    <property type="entry name" value="TipA-like_antibiotic-bd"/>
</dbReference>
<dbReference type="SMART" id="SM00422">
    <property type="entry name" value="HTH_MERR"/>
    <property type="match status" value="1"/>
</dbReference>
<name>A0A7X0VEP3_9BACL</name>